<sequence length="307" mass="34937">MSPVIMSGHPDGNAGSPPATPSKRPLDDESHDIPPVLKKVKAAGDCINPDSEPTLIGNNRKFFNSFKRLPPELRNQIYDIILAPIRPRVGSSSNKELVHINRTLYCHCLSEGWNHIDSSCQSNPSCIIRTISLRHVPSVRAEFMARLWGALNIGFISSRPRGRRRHRVFTFLQPAGFAVITYELDRYDLHETCAPFSDTFLDFVRALEQMAFNGTVGLDGWRAEVELARCYIDRTHGYLRRGNSLEKAHELCGRDGVWCLTEKTYRSIQYRMLLKMNLGDYAEFDNRRVFDMRVDFRPGARVAGIPE</sequence>
<comment type="caution">
    <text evidence="2">The sequence shown here is derived from an EMBL/GenBank/DDBJ whole genome shotgun (WGS) entry which is preliminary data.</text>
</comment>
<dbReference type="GeneID" id="92013230"/>
<gene>
    <name evidence="2" type="ORF">SLS55_009145</name>
</gene>
<feature type="region of interest" description="Disordered" evidence="1">
    <location>
        <begin position="1"/>
        <end position="32"/>
    </location>
</feature>
<protein>
    <submittedName>
        <fullName evidence="2">Uncharacterized protein</fullName>
    </submittedName>
</protein>
<evidence type="ECO:0000313" key="3">
    <source>
        <dbReference type="Proteomes" id="UP001430584"/>
    </source>
</evidence>
<dbReference type="Proteomes" id="UP001430584">
    <property type="component" value="Unassembled WGS sequence"/>
</dbReference>
<evidence type="ECO:0000256" key="1">
    <source>
        <dbReference type="SAM" id="MobiDB-lite"/>
    </source>
</evidence>
<name>A0ABR3C800_9PEZI</name>
<proteinExistence type="predicted"/>
<keyword evidence="3" id="KW-1185">Reference proteome</keyword>
<reference evidence="2 3" key="1">
    <citation type="submission" date="2024-02" db="EMBL/GenBank/DDBJ databases">
        <title>De novo assembly and annotation of 12 fungi associated with fruit tree decline syndrome in Ontario, Canada.</title>
        <authorList>
            <person name="Sulman M."/>
            <person name="Ellouze W."/>
            <person name="Ilyukhin E."/>
        </authorList>
    </citation>
    <scope>NUCLEOTIDE SEQUENCE [LARGE SCALE GENOMIC DNA]</scope>
    <source>
        <strain evidence="2 3">FDS-637</strain>
    </source>
</reference>
<dbReference type="EMBL" id="JAJVCZ030000009">
    <property type="protein sequence ID" value="KAL0256748.1"/>
    <property type="molecule type" value="Genomic_DNA"/>
</dbReference>
<dbReference type="RefSeq" id="XP_066629777.1">
    <property type="nucleotide sequence ID" value="XM_066780548.1"/>
</dbReference>
<accession>A0ABR3C800</accession>
<evidence type="ECO:0000313" key="2">
    <source>
        <dbReference type="EMBL" id="KAL0256748.1"/>
    </source>
</evidence>
<organism evidence="2 3">
    <name type="scientific">Diplodia seriata</name>
    <dbReference type="NCBI Taxonomy" id="420778"/>
    <lineage>
        <taxon>Eukaryota</taxon>
        <taxon>Fungi</taxon>
        <taxon>Dikarya</taxon>
        <taxon>Ascomycota</taxon>
        <taxon>Pezizomycotina</taxon>
        <taxon>Dothideomycetes</taxon>
        <taxon>Dothideomycetes incertae sedis</taxon>
        <taxon>Botryosphaeriales</taxon>
        <taxon>Botryosphaeriaceae</taxon>
        <taxon>Diplodia</taxon>
    </lineage>
</organism>